<accession>A0ABQ7EKL0</accession>
<comment type="caution">
    <text evidence="1">The sequence shown here is derived from an EMBL/GenBank/DDBJ whole genome shotgun (WGS) entry which is preliminary data.</text>
</comment>
<dbReference type="EMBL" id="QGKV02000299">
    <property type="protein sequence ID" value="KAF3597322.1"/>
    <property type="molecule type" value="Genomic_DNA"/>
</dbReference>
<sequence>MGRSIWALKKVRLCCRPLPSLEATTVTGAKCSALEQETRPRRKWRFMKAKRKDLIERAKTGV</sequence>
<dbReference type="Proteomes" id="UP000266723">
    <property type="component" value="Unassembled WGS sequence"/>
</dbReference>
<proteinExistence type="predicted"/>
<evidence type="ECO:0000313" key="2">
    <source>
        <dbReference type="Proteomes" id="UP000266723"/>
    </source>
</evidence>
<evidence type="ECO:0000313" key="1">
    <source>
        <dbReference type="EMBL" id="KAF3597322.1"/>
    </source>
</evidence>
<gene>
    <name evidence="1" type="ORF">DY000_02027237</name>
</gene>
<keyword evidence="2" id="KW-1185">Reference proteome</keyword>
<organism evidence="1 2">
    <name type="scientific">Brassica cretica</name>
    <name type="common">Mustard</name>
    <dbReference type="NCBI Taxonomy" id="69181"/>
    <lineage>
        <taxon>Eukaryota</taxon>
        <taxon>Viridiplantae</taxon>
        <taxon>Streptophyta</taxon>
        <taxon>Embryophyta</taxon>
        <taxon>Tracheophyta</taxon>
        <taxon>Spermatophyta</taxon>
        <taxon>Magnoliopsida</taxon>
        <taxon>eudicotyledons</taxon>
        <taxon>Gunneridae</taxon>
        <taxon>Pentapetalae</taxon>
        <taxon>rosids</taxon>
        <taxon>malvids</taxon>
        <taxon>Brassicales</taxon>
        <taxon>Brassicaceae</taxon>
        <taxon>Brassiceae</taxon>
        <taxon>Brassica</taxon>
    </lineage>
</organism>
<name>A0ABQ7EKL0_BRACR</name>
<reference evidence="1 2" key="1">
    <citation type="journal article" date="2020" name="BMC Genomics">
        <title>Intraspecific diversification of the crop wild relative Brassica cretica Lam. using demographic model selection.</title>
        <authorList>
            <person name="Kioukis A."/>
            <person name="Michalopoulou V.A."/>
            <person name="Briers L."/>
            <person name="Pirintsos S."/>
            <person name="Studholme D.J."/>
            <person name="Pavlidis P."/>
            <person name="Sarris P.F."/>
        </authorList>
    </citation>
    <scope>NUCLEOTIDE SEQUENCE [LARGE SCALE GENOMIC DNA]</scope>
    <source>
        <strain evidence="2">cv. PFS-1207/04</strain>
    </source>
</reference>
<protein>
    <submittedName>
        <fullName evidence="1">Uncharacterized protein</fullName>
    </submittedName>
</protein>